<reference evidence="7 8" key="1">
    <citation type="journal article" date="2018" name="PLoS Genet.">
        <title>Population sequencing reveals clonal diversity and ancestral inbreeding in the grapevine cultivar Chardonnay.</title>
        <authorList>
            <person name="Roach M.J."/>
            <person name="Johnson D.L."/>
            <person name="Bohlmann J."/>
            <person name="van Vuuren H.J."/>
            <person name="Jones S.J."/>
            <person name="Pretorius I.S."/>
            <person name="Schmidt S.A."/>
            <person name="Borneman A.R."/>
        </authorList>
    </citation>
    <scope>NUCLEOTIDE SEQUENCE [LARGE SCALE GENOMIC DNA]</scope>
    <source>
        <strain evidence="8">cv. Chardonnay</strain>
        <tissue evidence="7">Leaf</tissue>
    </source>
</reference>
<feature type="compositionally biased region" description="Basic residues" evidence="5">
    <location>
        <begin position="1096"/>
        <end position="1108"/>
    </location>
</feature>
<evidence type="ECO:0000313" key="8">
    <source>
        <dbReference type="Proteomes" id="UP000288805"/>
    </source>
</evidence>
<comment type="caution">
    <text evidence="7">The sequence shown here is derived from an EMBL/GenBank/DDBJ whole genome shotgun (WGS) entry which is preliminary data.</text>
</comment>
<feature type="region of interest" description="Disordered" evidence="5">
    <location>
        <begin position="1049"/>
        <end position="1122"/>
    </location>
</feature>
<dbReference type="PROSITE" id="PS50966">
    <property type="entry name" value="ZF_SWIM"/>
    <property type="match status" value="1"/>
</dbReference>
<sequence>MDSLLTIVCYKDGEIIDGPNGVCYNCPPKKGVLVNNLIKYDELEDKLCHVMSIDRAHTMLSMIFRYPIVMSIGNGNINCIQLPIKDDDDVRLMFHVVAQIPPSNTIEMYLQTRLRDHSSGLSPSFDQEIMGHDVKIPIKGNLAVHTDEMDENLAHNDEMGGNLAVVTQSVMRATNNYVDIPFTNENDDVEFYDEDEINEMHYDDEPPTNKASLYDGLRFESKEDLQYAVKRYAICQNQHLVVCESEPQLWVVRCKKWQEGCNWRLCACRRKSHRMFEITKYTGPHTCVYPKLSQDYSQLDSTLIAREIQNVVQRDHTTSIITLHQIVKDKFEYDVHYRRIWEVKRKTMLRVFGDWDESYQALPKWMNILQLTNPGTKIPWKTVPLRGIYGNMRFMRVFWAFGANVEGFKHCRPIIQIDGTFLYGKYMGKLLIATSIDGNGHVFSLAFAIVEEESHDSWSWFLIALRRHVTQREGICFISDRHAGMNVVVRNPSVGWSPPHAQHRYCLRHVKYERYKEELKRLDKKSVAWFSKLDTEKWTQAYDLGYRYGWMTTNIAECINGVLKGTRMLPITTLVQLTIYRCVSYFETHRAEIRARMAVGDVYTAYAIEKFGRAEAKASGHTVTIFHRIHETFEVITALHGFHMDKGRNKQVVKLNEGTCSCNKWQSFGIPCSHVLVVYAHMRIDSWQFVEKYYRYHRTMESRPLDPIVLHGQATHRSSLACIGVDSKELHCRWREAIFHRTSVLDGRIIPFLQQQASMGECTITLQDIAMLIGLLIDGDVVTSSTCLDWRRVCYSLLGLTLGDTDIDGQHLHLTWLSQSFPTLAPDADEESIQCYTRAYILQLIGGFLFSGKSSDKERFPFIAPHRLRIAPHDDQLPPPPLAIRWSDEFRTTSISMHIIWQPYVDDMNVGLLDYCTARKDIWCTISPLICFHIIECHRPDRVLRQFGFRQGIPQPCDNESILHKCDLRDEMVIGSLGYHDPYMVWYCSITIRFLTRTGSFHELLTISIHQIYDIAPPNDFRIRRLCIIVLEAIHEMDRLDAPFSVDATTQLQPSSGDQPTSSITQLGGVRTRGGRPHTRSSPTPHQQSISSITRSRGRRGTHTRGTRHTPVLRDAPSTDISLPPVQETLITPMEEPSTPPVVPLVASSPPSIKATLVDEELVHIANNDQQGQKTNHGRGRGRRRGHGAHGGLHVSPIEPIVEHAHHRRPLRKRKALSCNTH</sequence>
<name>A0A438FEV7_VITVI</name>
<keyword evidence="2 4" id="KW-0863">Zinc-finger</keyword>
<dbReference type="Pfam" id="PF04434">
    <property type="entry name" value="SWIM"/>
    <property type="match status" value="1"/>
</dbReference>
<dbReference type="InterPro" id="IPR018289">
    <property type="entry name" value="MULE_transposase_dom"/>
</dbReference>
<evidence type="ECO:0000256" key="5">
    <source>
        <dbReference type="SAM" id="MobiDB-lite"/>
    </source>
</evidence>
<dbReference type="SMART" id="SM00575">
    <property type="entry name" value="ZnF_PMZ"/>
    <property type="match status" value="1"/>
</dbReference>
<dbReference type="AlphaFoldDB" id="A0A438FEV7"/>
<dbReference type="InterPro" id="IPR007527">
    <property type="entry name" value="Znf_SWIM"/>
</dbReference>
<dbReference type="Pfam" id="PF10536">
    <property type="entry name" value="PMD"/>
    <property type="match status" value="2"/>
</dbReference>
<accession>A0A438FEV7</accession>
<gene>
    <name evidence="7" type="primary">MAIL3_40</name>
    <name evidence="7" type="ORF">CK203_110368</name>
</gene>
<feature type="domain" description="SWIM-type" evidence="6">
    <location>
        <begin position="651"/>
        <end position="683"/>
    </location>
</feature>
<dbReference type="Pfam" id="PF03108">
    <property type="entry name" value="DBD_Tnp_Mut"/>
    <property type="match status" value="1"/>
</dbReference>
<dbReference type="PANTHER" id="PTHR31973">
    <property type="entry name" value="POLYPROTEIN, PUTATIVE-RELATED"/>
    <property type="match status" value="1"/>
</dbReference>
<dbReference type="Proteomes" id="UP000288805">
    <property type="component" value="Unassembled WGS sequence"/>
</dbReference>
<evidence type="ECO:0000313" key="7">
    <source>
        <dbReference type="EMBL" id="RVW58508.1"/>
    </source>
</evidence>
<proteinExistence type="predicted"/>
<feature type="region of interest" description="Disordered" evidence="5">
    <location>
        <begin position="1170"/>
        <end position="1195"/>
    </location>
</feature>
<dbReference type="PANTHER" id="PTHR31973:SF195">
    <property type="entry name" value="MUDR FAMILY TRANSPOSASE"/>
    <property type="match status" value="1"/>
</dbReference>
<evidence type="ECO:0000256" key="4">
    <source>
        <dbReference type="PROSITE-ProRule" id="PRU00325"/>
    </source>
</evidence>
<feature type="compositionally biased region" description="Polar residues" evidence="5">
    <location>
        <begin position="1049"/>
        <end position="1066"/>
    </location>
</feature>
<evidence type="ECO:0000259" key="6">
    <source>
        <dbReference type="PROSITE" id="PS50966"/>
    </source>
</evidence>
<dbReference type="EMBL" id="QGNW01000946">
    <property type="protein sequence ID" value="RVW58508.1"/>
    <property type="molecule type" value="Genomic_DNA"/>
</dbReference>
<keyword evidence="3" id="KW-0862">Zinc</keyword>
<keyword evidence="1" id="KW-0479">Metal-binding</keyword>
<evidence type="ECO:0000256" key="1">
    <source>
        <dbReference type="ARBA" id="ARBA00022723"/>
    </source>
</evidence>
<dbReference type="InterPro" id="IPR019557">
    <property type="entry name" value="AminoTfrase-like_pln_mobile"/>
</dbReference>
<evidence type="ECO:0000256" key="3">
    <source>
        <dbReference type="ARBA" id="ARBA00022833"/>
    </source>
</evidence>
<protein>
    <submittedName>
        <fullName evidence="7">Serine/threonine-protein phosphatase 7 long form-like</fullName>
    </submittedName>
</protein>
<feature type="compositionally biased region" description="Basic residues" evidence="5">
    <location>
        <begin position="1176"/>
        <end position="1188"/>
    </location>
</feature>
<dbReference type="InterPro" id="IPR004332">
    <property type="entry name" value="Transposase_MuDR"/>
</dbReference>
<evidence type="ECO:0000256" key="2">
    <source>
        <dbReference type="ARBA" id="ARBA00022771"/>
    </source>
</evidence>
<dbReference type="InterPro" id="IPR006564">
    <property type="entry name" value="Znf_PMZ"/>
</dbReference>
<organism evidence="7 8">
    <name type="scientific">Vitis vinifera</name>
    <name type="common">Grape</name>
    <dbReference type="NCBI Taxonomy" id="29760"/>
    <lineage>
        <taxon>Eukaryota</taxon>
        <taxon>Viridiplantae</taxon>
        <taxon>Streptophyta</taxon>
        <taxon>Embryophyta</taxon>
        <taxon>Tracheophyta</taxon>
        <taxon>Spermatophyta</taxon>
        <taxon>Magnoliopsida</taxon>
        <taxon>eudicotyledons</taxon>
        <taxon>Gunneridae</taxon>
        <taxon>Pentapetalae</taxon>
        <taxon>rosids</taxon>
        <taxon>Vitales</taxon>
        <taxon>Vitaceae</taxon>
        <taxon>Viteae</taxon>
        <taxon>Vitis</taxon>
    </lineage>
</organism>
<dbReference type="GO" id="GO:0008270">
    <property type="term" value="F:zinc ion binding"/>
    <property type="evidence" value="ECO:0007669"/>
    <property type="project" value="UniProtKB-KW"/>
</dbReference>
<dbReference type="Pfam" id="PF10551">
    <property type="entry name" value="MULE"/>
    <property type="match status" value="1"/>
</dbReference>